<feature type="transmembrane region" description="Helical" evidence="1">
    <location>
        <begin position="86"/>
        <end position="105"/>
    </location>
</feature>
<gene>
    <name evidence="2" type="ORF">V0U79_11050</name>
</gene>
<reference evidence="2 3" key="1">
    <citation type="submission" date="2024-01" db="EMBL/GenBank/DDBJ databases">
        <title>Hyphobacterium bacterium isolated from marine sediment.</title>
        <authorList>
            <person name="Zhao S."/>
        </authorList>
    </citation>
    <scope>NUCLEOTIDE SEQUENCE [LARGE SCALE GENOMIC DNA]</scope>
    <source>
        <strain evidence="3">HN65</strain>
    </source>
</reference>
<comment type="caution">
    <text evidence="2">The sequence shown here is derived from an EMBL/GenBank/DDBJ whole genome shotgun (WGS) entry which is preliminary data.</text>
</comment>
<keyword evidence="1" id="KW-0812">Transmembrane</keyword>
<feature type="transmembrane region" description="Helical" evidence="1">
    <location>
        <begin position="111"/>
        <end position="135"/>
    </location>
</feature>
<proteinExistence type="predicted"/>
<organism evidence="2 3">
    <name type="scientific">Hyphobacterium lacteum</name>
    <dbReference type="NCBI Taxonomy" id="3116575"/>
    <lineage>
        <taxon>Bacteria</taxon>
        <taxon>Pseudomonadati</taxon>
        <taxon>Pseudomonadota</taxon>
        <taxon>Alphaproteobacteria</taxon>
        <taxon>Maricaulales</taxon>
        <taxon>Maricaulaceae</taxon>
        <taxon>Hyphobacterium</taxon>
    </lineage>
</organism>
<feature type="transmembrane region" description="Helical" evidence="1">
    <location>
        <begin position="57"/>
        <end position="79"/>
    </location>
</feature>
<dbReference type="RefSeq" id="WP_330199573.1">
    <property type="nucleotide sequence ID" value="NZ_JAZDRP010000007.1"/>
</dbReference>
<keyword evidence="1" id="KW-0472">Membrane</keyword>
<evidence type="ECO:0000313" key="3">
    <source>
        <dbReference type="Proteomes" id="UP001354971"/>
    </source>
</evidence>
<name>A0ABU7LSM6_9PROT</name>
<dbReference type="EMBL" id="JAZDRP010000007">
    <property type="protein sequence ID" value="MEE2526909.1"/>
    <property type="molecule type" value="Genomic_DNA"/>
</dbReference>
<feature type="transmembrane region" description="Helical" evidence="1">
    <location>
        <begin position="12"/>
        <end position="37"/>
    </location>
</feature>
<dbReference type="Proteomes" id="UP001354971">
    <property type="component" value="Unassembled WGS sequence"/>
</dbReference>
<sequence>MFETQAKTPVWFWIVGVIGLLWFSMGAFDYVATQYRLDFYMSEFTPEQLEFFYGFPAWYKAIWAISVWTAVIGSVLLLIRNKLASLMFFISLISFIVSAIYSYGFTNAMEMMGGIGSIIFSIVIFLSVLAFFWLARWAAGKGILR</sequence>
<keyword evidence="3" id="KW-1185">Reference proteome</keyword>
<accession>A0ABU7LSM6</accession>
<evidence type="ECO:0000313" key="2">
    <source>
        <dbReference type="EMBL" id="MEE2526909.1"/>
    </source>
</evidence>
<evidence type="ECO:0008006" key="4">
    <source>
        <dbReference type="Google" id="ProtNLM"/>
    </source>
</evidence>
<keyword evidence="1" id="KW-1133">Transmembrane helix</keyword>
<evidence type="ECO:0000256" key="1">
    <source>
        <dbReference type="SAM" id="Phobius"/>
    </source>
</evidence>
<protein>
    <recommendedName>
        <fullName evidence="4">Sugar transporter</fullName>
    </recommendedName>
</protein>